<name>A0A8J3F6A8_9BURK</name>
<keyword evidence="6 9" id="KW-0311">Gluconate utilization</keyword>
<comment type="pathway">
    <text evidence="9">Carbohydrate metabolism; Entner-Doudoroff pathway.</text>
</comment>
<dbReference type="InterPro" id="IPR000581">
    <property type="entry name" value="ILV_EDD_N"/>
</dbReference>
<comment type="catalytic activity">
    <reaction evidence="9">
        <text>6-phospho-D-gluconate = 2-dehydro-3-deoxy-6-phospho-D-gluconate + H2O</text>
        <dbReference type="Rhea" id="RHEA:17277"/>
        <dbReference type="ChEBI" id="CHEBI:15377"/>
        <dbReference type="ChEBI" id="CHEBI:57569"/>
        <dbReference type="ChEBI" id="CHEBI:58759"/>
        <dbReference type="EC" id="4.2.1.12"/>
    </reaction>
</comment>
<dbReference type="AlphaFoldDB" id="A0A8J3F6A8"/>
<reference evidence="14" key="2">
    <citation type="submission" date="2020-09" db="EMBL/GenBank/DDBJ databases">
        <authorList>
            <person name="Sun Q."/>
            <person name="Sedlacek I."/>
        </authorList>
    </citation>
    <scope>NUCLEOTIDE SEQUENCE</scope>
    <source>
        <strain evidence="14">CCM 7664</strain>
    </source>
</reference>
<dbReference type="PROSITE" id="PS00886">
    <property type="entry name" value="ILVD_EDD_1"/>
    <property type="match status" value="1"/>
</dbReference>
<feature type="binding site" evidence="9">
    <location>
        <position position="156"/>
    </location>
    <ligand>
        <name>[4Fe-4S] cluster</name>
        <dbReference type="ChEBI" id="CHEBI:49883"/>
    </ligand>
</feature>
<keyword evidence="15" id="KW-1185">Reference proteome</keyword>
<evidence type="ECO:0000256" key="5">
    <source>
        <dbReference type="ARBA" id="ARBA00023014"/>
    </source>
</evidence>
<comment type="cofactor">
    <cofactor evidence="9">
        <name>[4Fe-4S] cluster</name>
        <dbReference type="ChEBI" id="CHEBI:49883"/>
    </cofactor>
    <text evidence="9">Binds 1 [4Fe-4S] cluster.</text>
</comment>
<evidence type="ECO:0000313" key="14">
    <source>
        <dbReference type="EMBL" id="GGI54391.1"/>
    </source>
</evidence>
<dbReference type="PANTHER" id="PTHR43661:SF1">
    <property type="entry name" value="PHOSPHOGLUCONATE DEHYDRATASE"/>
    <property type="match status" value="1"/>
</dbReference>
<feature type="domain" description="Dihydroxy-acid/6-phosphogluconate dehydratase N-terminal" evidence="12">
    <location>
        <begin position="68"/>
        <end position="381"/>
    </location>
</feature>
<feature type="compositionally biased region" description="Polar residues" evidence="11">
    <location>
        <begin position="632"/>
        <end position="641"/>
    </location>
</feature>
<dbReference type="NCBIfam" id="TIGR01196">
    <property type="entry name" value="edd"/>
    <property type="match status" value="1"/>
</dbReference>
<evidence type="ECO:0000256" key="4">
    <source>
        <dbReference type="ARBA" id="ARBA00023004"/>
    </source>
</evidence>
<feature type="domain" description="Dihydroxy-acid/6-phosphogluconate dehydratase C-terminal" evidence="13">
    <location>
        <begin position="407"/>
        <end position="600"/>
    </location>
</feature>
<dbReference type="InterPro" id="IPR020558">
    <property type="entry name" value="DiOHA_6PGluconate_deHydtase_CS"/>
</dbReference>
<evidence type="ECO:0000256" key="8">
    <source>
        <dbReference type="ARBA" id="ARBA00023277"/>
    </source>
</evidence>
<comment type="function">
    <text evidence="9">Catalyzes the dehydration of 6-phospho-D-gluconate to 2-dehydro-3-deoxy-6-phospho-D-gluconate.</text>
</comment>
<comment type="similarity">
    <text evidence="1 9">Belongs to the IlvD/Edd family.</text>
</comment>
<feature type="region of interest" description="Disordered" evidence="11">
    <location>
        <begin position="610"/>
        <end position="641"/>
    </location>
</feature>
<dbReference type="EMBL" id="BMDP01000002">
    <property type="protein sequence ID" value="GGI54391.1"/>
    <property type="molecule type" value="Genomic_DNA"/>
</dbReference>
<dbReference type="GO" id="GO:0046872">
    <property type="term" value="F:metal ion binding"/>
    <property type="evidence" value="ECO:0007669"/>
    <property type="project" value="UniProtKB-KW"/>
</dbReference>
<reference evidence="14" key="1">
    <citation type="journal article" date="2014" name="Int. J. Syst. Evol. Microbiol.">
        <title>Complete genome sequence of Corynebacterium casei LMG S-19264T (=DSM 44701T), isolated from a smear-ripened cheese.</title>
        <authorList>
            <consortium name="US DOE Joint Genome Institute (JGI-PGF)"/>
            <person name="Walter F."/>
            <person name="Albersmeier A."/>
            <person name="Kalinowski J."/>
            <person name="Ruckert C."/>
        </authorList>
    </citation>
    <scope>NUCLEOTIDE SEQUENCE</scope>
    <source>
        <strain evidence="14">CCM 7664</strain>
    </source>
</reference>
<evidence type="ECO:0000256" key="10">
    <source>
        <dbReference type="NCBIfam" id="TIGR01196"/>
    </source>
</evidence>
<keyword evidence="4 9" id="KW-0408">Iron</keyword>
<keyword evidence="2 9" id="KW-0004">4Fe-4S</keyword>
<evidence type="ECO:0000259" key="12">
    <source>
        <dbReference type="Pfam" id="PF00920"/>
    </source>
</evidence>
<comment type="caution">
    <text evidence="14">The sequence shown here is derived from an EMBL/GenBank/DDBJ whole genome shotgun (WGS) entry which is preliminary data.</text>
</comment>
<dbReference type="Pfam" id="PF00920">
    <property type="entry name" value="ILVD_EDD_N"/>
    <property type="match status" value="1"/>
</dbReference>
<dbReference type="UniPathway" id="UPA00226"/>
<keyword evidence="5 9" id="KW-0411">Iron-sulfur</keyword>
<dbReference type="SUPFAM" id="SSF52016">
    <property type="entry name" value="LeuD/IlvD-like"/>
    <property type="match status" value="1"/>
</dbReference>
<dbReference type="Proteomes" id="UP000627205">
    <property type="component" value="Unassembled WGS sequence"/>
</dbReference>
<protein>
    <recommendedName>
        <fullName evidence="9 10">Phosphogluconate dehydratase</fullName>
        <ecNumber evidence="9 10">4.2.1.12</ecNumber>
    </recommendedName>
</protein>
<dbReference type="RefSeq" id="WP_188420448.1">
    <property type="nucleotide sequence ID" value="NZ_BMDP01000002.1"/>
</dbReference>
<keyword evidence="7 9" id="KW-0456">Lyase</keyword>
<keyword evidence="8 9" id="KW-0119">Carbohydrate metabolism</keyword>
<feature type="binding site" evidence="9">
    <location>
        <position position="223"/>
    </location>
    <ligand>
        <name>[4Fe-4S] cluster</name>
        <dbReference type="ChEBI" id="CHEBI:49883"/>
    </ligand>
</feature>
<evidence type="ECO:0000259" key="13">
    <source>
        <dbReference type="Pfam" id="PF24877"/>
    </source>
</evidence>
<sequence>MPLHPVLAAVTGRIVERSRPYRAAYLHQLSESVTRGVHRSTLSCTNLAHGFAAFPQNDKLVLKQQKLPSIAIVSAYNDMLSAHQPYYRFPDIIREAVRHAGGVAQFAGGTPAMCDGITQGQPGMELSLFSRDTIAMSAGIALSHNMFDAAVYLGICDKIVPGLLIGALHFGHLPAVFIPSGPMTTGMSNSEKSRIRQLYAQGRIDRDALLEAESKSYHDAGTCTFYGTANSNQMLMEVMGLHLPGSAFVTPNTPLRDALTAQAARRAVEISLQGGAFTPVGRLVDEKTIANAIVALLTTGGSTNHTIHLVAIARAAGIVIDWNDFNDLSTVVPLLTRIYPNGEADVNHFHAAGGTGFVIRELLDAGLLHDDVTTILGQGLRAHCSEPFLEGENVVWRDSPDTSADENVLRPAERPFAPDGGLRLLTGNLGRAVIKISAVKPQHHLVEAPAIVFNSQEDFMHAYQDGKLNRDFVAVVRFQGPKANGMPELHALTPALGSLQDAGYRVALVTDGRMSGASGKVPAAIHVSPEVLANGPLGRVRDGDLIRLDAEAGTLQALVDEAEWQRRPQAAADLSSNMIGMGRELFAMFRATAGAAEEGAASFGLPHLMTPASTEINQPKGDAEPFSDEDTNVQQSIQAHP</sequence>
<evidence type="ECO:0000256" key="3">
    <source>
        <dbReference type="ARBA" id="ARBA00022723"/>
    </source>
</evidence>
<dbReference type="InterPro" id="IPR037237">
    <property type="entry name" value="IlvD/EDD_N"/>
</dbReference>
<dbReference type="InterPro" id="IPR004786">
    <property type="entry name" value="6-phosphgluc_deHydtase"/>
</dbReference>
<gene>
    <name evidence="9 14" type="primary">edd</name>
    <name evidence="14" type="ORF">GCM10011430_15650</name>
</gene>
<dbReference type="EC" id="4.2.1.12" evidence="9 10"/>
<dbReference type="GO" id="GO:0009255">
    <property type="term" value="P:Entner-Doudoroff pathway through 6-phosphogluconate"/>
    <property type="evidence" value="ECO:0007669"/>
    <property type="project" value="UniProtKB-UniRule"/>
</dbReference>
<evidence type="ECO:0000256" key="11">
    <source>
        <dbReference type="SAM" id="MobiDB-lite"/>
    </source>
</evidence>
<dbReference type="InterPro" id="IPR056740">
    <property type="entry name" value="ILV_EDD_C"/>
</dbReference>
<proteinExistence type="inferred from homology"/>
<keyword evidence="3 9" id="KW-0479">Metal-binding</keyword>
<evidence type="ECO:0000256" key="9">
    <source>
        <dbReference type="HAMAP-Rule" id="MF_02094"/>
    </source>
</evidence>
<dbReference type="HAMAP" id="MF_02094">
    <property type="entry name" value="Edd"/>
    <property type="match status" value="1"/>
</dbReference>
<dbReference type="Pfam" id="PF24877">
    <property type="entry name" value="ILV_EDD_C"/>
    <property type="match status" value="1"/>
</dbReference>
<evidence type="ECO:0000256" key="6">
    <source>
        <dbReference type="ARBA" id="ARBA00023064"/>
    </source>
</evidence>
<organism evidence="14 15">
    <name type="scientific">Oxalicibacterium solurbis</name>
    <dbReference type="NCBI Taxonomy" id="69280"/>
    <lineage>
        <taxon>Bacteria</taxon>
        <taxon>Pseudomonadati</taxon>
        <taxon>Pseudomonadota</taxon>
        <taxon>Betaproteobacteria</taxon>
        <taxon>Burkholderiales</taxon>
        <taxon>Oxalobacteraceae</taxon>
        <taxon>Oxalicibacterium</taxon>
    </lineage>
</organism>
<dbReference type="FunFam" id="3.50.30.80:FF:000001">
    <property type="entry name" value="Dihydroxy-acid dehydratase"/>
    <property type="match status" value="1"/>
</dbReference>
<dbReference type="GO" id="GO:0019521">
    <property type="term" value="P:D-gluconate metabolic process"/>
    <property type="evidence" value="ECO:0007669"/>
    <property type="project" value="UniProtKB-KW"/>
</dbReference>
<dbReference type="GO" id="GO:0004456">
    <property type="term" value="F:phosphogluconate dehydratase activity"/>
    <property type="evidence" value="ECO:0007669"/>
    <property type="project" value="UniProtKB-UniRule"/>
</dbReference>
<evidence type="ECO:0000256" key="7">
    <source>
        <dbReference type="ARBA" id="ARBA00023239"/>
    </source>
</evidence>
<dbReference type="Gene3D" id="3.50.30.80">
    <property type="entry name" value="IlvD/EDD C-terminal domain-like"/>
    <property type="match status" value="1"/>
</dbReference>
<evidence type="ECO:0000256" key="2">
    <source>
        <dbReference type="ARBA" id="ARBA00022485"/>
    </source>
</evidence>
<dbReference type="PANTHER" id="PTHR43661">
    <property type="entry name" value="D-XYLONATE DEHYDRATASE"/>
    <property type="match status" value="1"/>
</dbReference>
<evidence type="ECO:0000256" key="1">
    <source>
        <dbReference type="ARBA" id="ARBA00006486"/>
    </source>
</evidence>
<dbReference type="GO" id="GO:0005829">
    <property type="term" value="C:cytosol"/>
    <property type="evidence" value="ECO:0007669"/>
    <property type="project" value="TreeGrafter"/>
</dbReference>
<dbReference type="SUPFAM" id="SSF143975">
    <property type="entry name" value="IlvD/EDD N-terminal domain-like"/>
    <property type="match status" value="1"/>
</dbReference>
<evidence type="ECO:0000313" key="15">
    <source>
        <dbReference type="Proteomes" id="UP000627205"/>
    </source>
</evidence>
<accession>A0A8J3F6A8</accession>
<dbReference type="InterPro" id="IPR042096">
    <property type="entry name" value="Dihydro-acid_dehy_C"/>
</dbReference>
<dbReference type="GO" id="GO:0051539">
    <property type="term" value="F:4 iron, 4 sulfur cluster binding"/>
    <property type="evidence" value="ECO:0007669"/>
    <property type="project" value="UniProtKB-UniRule"/>
</dbReference>
<dbReference type="PROSITE" id="PS00887">
    <property type="entry name" value="ILVD_EDD_2"/>
    <property type="match status" value="1"/>
</dbReference>